<protein>
    <submittedName>
        <fullName evidence="1">Uncharacterized protein</fullName>
    </submittedName>
</protein>
<name>A0ACD3A7X8_9AGAR</name>
<keyword evidence="2" id="KW-1185">Reference proteome</keyword>
<evidence type="ECO:0000313" key="2">
    <source>
        <dbReference type="Proteomes" id="UP000308600"/>
    </source>
</evidence>
<dbReference type="Proteomes" id="UP000308600">
    <property type="component" value="Unassembled WGS sequence"/>
</dbReference>
<proteinExistence type="predicted"/>
<dbReference type="EMBL" id="ML208616">
    <property type="protein sequence ID" value="TFK61973.1"/>
    <property type="molecule type" value="Genomic_DNA"/>
</dbReference>
<reference evidence="1 2" key="1">
    <citation type="journal article" date="2019" name="Nat. Ecol. Evol.">
        <title>Megaphylogeny resolves global patterns of mushroom evolution.</title>
        <authorList>
            <person name="Varga T."/>
            <person name="Krizsan K."/>
            <person name="Foldi C."/>
            <person name="Dima B."/>
            <person name="Sanchez-Garcia M."/>
            <person name="Sanchez-Ramirez S."/>
            <person name="Szollosi G.J."/>
            <person name="Szarkandi J.G."/>
            <person name="Papp V."/>
            <person name="Albert L."/>
            <person name="Andreopoulos W."/>
            <person name="Angelini C."/>
            <person name="Antonin V."/>
            <person name="Barry K.W."/>
            <person name="Bougher N.L."/>
            <person name="Buchanan P."/>
            <person name="Buyck B."/>
            <person name="Bense V."/>
            <person name="Catcheside P."/>
            <person name="Chovatia M."/>
            <person name="Cooper J."/>
            <person name="Damon W."/>
            <person name="Desjardin D."/>
            <person name="Finy P."/>
            <person name="Geml J."/>
            <person name="Haridas S."/>
            <person name="Hughes K."/>
            <person name="Justo A."/>
            <person name="Karasinski D."/>
            <person name="Kautmanova I."/>
            <person name="Kiss B."/>
            <person name="Kocsube S."/>
            <person name="Kotiranta H."/>
            <person name="LaButti K.M."/>
            <person name="Lechner B.E."/>
            <person name="Liimatainen K."/>
            <person name="Lipzen A."/>
            <person name="Lukacs Z."/>
            <person name="Mihaltcheva S."/>
            <person name="Morgado L.N."/>
            <person name="Niskanen T."/>
            <person name="Noordeloos M.E."/>
            <person name="Ohm R.A."/>
            <person name="Ortiz-Santana B."/>
            <person name="Ovrebo C."/>
            <person name="Racz N."/>
            <person name="Riley R."/>
            <person name="Savchenko A."/>
            <person name="Shiryaev A."/>
            <person name="Soop K."/>
            <person name="Spirin V."/>
            <person name="Szebenyi C."/>
            <person name="Tomsovsky M."/>
            <person name="Tulloss R.E."/>
            <person name="Uehling J."/>
            <person name="Grigoriev I.V."/>
            <person name="Vagvolgyi C."/>
            <person name="Papp T."/>
            <person name="Martin F.M."/>
            <person name="Miettinen O."/>
            <person name="Hibbett D.S."/>
            <person name="Nagy L.G."/>
        </authorList>
    </citation>
    <scope>NUCLEOTIDE SEQUENCE [LARGE SCALE GENOMIC DNA]</scope>
    <source>
        <strain evidence="1 2">NL-1719</strain>
    </source>
</reference>
<sequence length="66" mass="7332">MDPSPRLPPELEYAIFVLAYQDDHREAKNLALVARRVFNCSPMASLFQSDSTNQSTKSMGTTPVTS</sequence>
<evidence type="ECO:0000313" key="1">
    <source>
        <dbReference type="EMBL" id="TFK61973.1"/>
    </source>
</evidence>
<gene>
    <name evidence="1" type="ORF">BDN72DRAFT_849180</name>
</gene>
<organism evidence="1 2">
    <name type="scientific">Pluteus cervinus</name>
    <dbReference type="NCBI Taxonomy" id="181527"/>
    <lineage>
        <taxon>Eukaryota</taxon>
        <taxon>Fungi</taxon>
        <taxon>Dikarya</taxon>
        <taxon>Basidiomycota</taxon>
        <taxon>Agaricomycotina</taxon>
        <taxon>Agaricomycetes</taxon>
        <taxon>Agaricomycetidae</taxon>
        <taxon>Agaricales</taxon>
        <taxon>Pluteineae</taxon>
        <taxon>Pluteaceae</taxon>
        <taxon>Pluteus</taxon>
    </lineage>
</organism>
<accession>A0ACD3A7X8</accession>